<feature type="compositionally biased region" description="Low complexity" evidence="1">
    <location>
        <begin position="641"/>
        <end position="650"/>
    </location>
</feature>
<feature type="compositionally biased region" description="Acidic residues" evidence="1">
    <location>
        <begin position="379"/>
        <end position="399"/>
    </location>
</feature>
<keyword evidence="3" id="KW-1185">Reference proteome</keyword>
<dbReference type="Proteomes" id="UP001597034">
    <property type="component" value="Unassembled WGS sequence"/>
</dbReference>
<feature type="compositionally biased region" description="Acidic residues" evidence="1">
    <location>
        <begin position="610"/>
        <end position="628"/>
    </location>
</feature>
<feature type="compositionally biased region" description="Gly residues" evidence="1">
    <location>
        <begin position="324"/>
        <end position="336"/>
    </location>
</feature>
<evidence type="ECO:0000256" key="1">
    <source>
        <dbReference type="SAM" id="MobiDB-lite"/>
    </source>
</evidence>
<reference evidence="2 3" key="1">
    <citation type="journal article" date="2019" name="Int. J. Syst. Evol. Microbiol.">
        <title>The Global Catalogue of Microorganisms (GCM) 10K type strain sequencing project: providing services to taxonomists for standard genome sequencing and annotation.</title>
        <authorList>
            <consortium name="The Broad Institute Genomics Platform"/>
            <consortium name="The Broad Institute Genome Sequencing Center for Infectious Disease"/>
            <person name="Wu L."/>
            <person name="Ma J."/>
        </authorList>
    </citation>
    <scope>NUCLEOTIDE SEQUENCE [LARGE SCALE GENOMIC DNA]</scope>
    <source>
        <strain evidence="2 3">CGMCC 1.10390</strain>
    </source>
</reference>
<name>A0ABD6DGQ8_9EURY</name>
<feature type="compositionally biased region" description="Low complexity" evidence="1">
    <location>
        <begin position="311"/>
        <end position="323"/>
    </location>
</feature>
<dbReference type="RefSeq" id="WP_256399219.1">
    <property type="nucleotide sequence ID" value="NZ_JANHJR010000001.1"/>
</dbReference>
<accession>A0ABD6DGQ8</accession>
<evidence type="ECO:0000313" key="3">
    <source>
        <dbReference type="Proteomes" id="UP001597034"/>
    </source>
</evidence>
<feature type="region of interest" description="Disordered" evidence="1">
    <location>
        <begin position="292"/>
        <end position="339"/>
    </location>
</feature>
<dbReference type="AlphaFoldDB" id="A0ABD6DGQ8"/>
<gene>
    <name evidence="2" type="ORF">ACFSBL_06195</name>
</gene>
<feature type="compositionally biased region" description="Low complexity" evidence="1">
    <location>
        <begin position="526"/>
        <end position="552"/>
    </location>
</feature>
<feature type="region of interest" description="Disordered" evidence="1">
    <location>
        <begin position="354"/>
        <end position="698"/>
    </location>
</feature>
<feature type="compositionally biased region" description="Acidic residues" evidence="1">
    <location>
        <begin position="669"/>
        <end position="681"/>
    </location>
</feature>
<evidence type="ECO:0000313" key="2">
    <source>
        <dbReference type="EMBL" id="MFD1645268.1"/>
    </source>
</evidence>
<dbReference type="EMBL" id="JBHUDO010000002">
    <property type="protein sequence ID" value="MFD1645268.1"/>
    <property type="molecule type" value="Genomic_DNA"/>
</dbReference>
<feature type="compositionally biased region" description="Acidic residues" evidence="1">
    <location>
        <begin position="485"/>
        <end position="496"/>
    </location>
</feature>
<sequence length="726" mass="75612">MTDRDRRERLAEYVAVLRGFGRSDEEILAAHGEDAVPDGFSLPEFFDHRFDDAEESTLYERLHDTLATGAAGIDADREYWGHAPARQLDDACRPHGWRVDLSGDDPISITVVTPDGERRESTFTYPASDLGEHNYPALAAAVAEHLDGLTFALLTDRDGRWRLVCVETDHLAELRERYGERVRVFRRPLLRAEQLPDFAAADDAREAHDRGSELASVAGDAFAESVGTGPRVHRSSRSLETEVAVESGPETVVGEGIDEVFETIEADADTGRTDAPAANESVDDDVASLLSDLDEPTRSGDEAGDATVTRSAASAADGTDDGSGPTGSAGLVGGGPETTVVEDGLEDVFAGLEETNPPVSEDDPERMATDDVLNSVDAEPTDTEPADADPEDVAADADEAAVGGVADEAPPDEGPEPPTDTTAPILDPDELTTPEVETPAPESPGSSEAGDGVPTAGESDATSAADAADTTVVEDGPVALPGPESGDESTADEPVPDEPSVPATDSETRVSETDAGTGGADDGTEAPEATAETEVPASDADPATAADDPASIPEDDTHADAEALADVESGHTTDAVDTEEPAEPAAEPSGEMNDSIDAGEPEATPSIDVIDLDVDEDDIPDVDGDEETSTAGPLAGGVGPDASSWSSEAQAESDADEPTGDVPEQPDISPEEPVDADLLADPDERALADDEPADEFDGVILGRLDDDESETRGPLGRLAAWLRNLF</sequence>
<comment type="caution">
    <text evidence="2">The sequence shown here is derived from an EMBL/GenBank/DDBJ whole genome shotgun (WGS) entry which is preliminary data.</text>
</comment>
<organism evidence="2 3">
    <name type="scientific">Haloarchaeobius litoreus</name>
    <dbReference type="NCBI Taxonomy" id="755306"/>
    <lineage>
        <taxon>Archaea</taxon>
        <taxon>Methanobacteriati</taxon>
        <taxon>Methanobacteriota</taxon>
        <taxon>Stenosarchaea group</taxon>
        <taxon>Halobacteria</taxon>
        <taxon>Halobacteriales</taxon>
        <taxon>Halorubellaceae</taxon>
        <taxon>Haloarchaeobius</taxon>
    </lineage>
</organism>
<proteinExistence type="predicted"/>
<feature type="compositionally biased region" description="Low complexity" evidence="1">
    <location>
        <begin position="455"/>
        <end position="476"/>
    </location>
</feature>
<feature type="region of interest" description="Disordered" evidence="1">
    <location>
        <begin position="225"/>
        <end position="257"/>
    </location>
</feature>
<protein>
    <submittedName>
        <fullName evidence="2">Uncharacterized protein</fullName>
    </submittedName>
</protein>